<name>A0ABY8WC65_9ACTN</name>
<keyword evidence="2" id="KW-0489">Methyltransferase</keyword>
<feature type="transmembrane region" description="Helical" evidence="1">
    <location>
        <begin position="53"/>
        <end position="71"/>
    </location>
</feature>
<keyword evidence="1" id="KW-0812">Transmembrane</keyword>
<keyword evidence="3" id="KW-1185">Reference proteome</keyword>
<keyword evidence="1" id="KW-1133">Transmembrane helix</keyword>
<dbReference type="EMBL" id="CP126980">
    <property type="protein sequence ID" value="WIM95469.1"/>
    <property type="molecule type" value="Genomic_DNA"/>
</dbReference>
<gene>
    <name evidence="2" type="ORF">ACTOB_007580</name>
</gene>
<dbReference type="Pfam" id="PF13578">
    <property type="entry name" value="Methyltransf_24"/>
    <property type="match status" value="1"/>
</dbReference>
<dbReference type="RefSeq" id="WP_284916791.1">
    <property type="nucleotide sequence ID" value="NZ_CP126980.1"/>
</dbReference>
<dbReference type="SUPFAM" id="SSF53335">
    <property type="entry name" value="S-adenosyl-L-methionine-dependent methyltransferases"/>
    <property type="match status" value="1"/>
</dbReference>
<evidence type="ECO:0000256" key="1">
    <source>
        <dbReference type="SAM" id="Phobius"/>
    </source>
</evidence>
<keyword evidence="1" id="KW-0472">Membrane</keyword>
<sequence>MRLRTLAGRARLRTVAGRARALGPRTVAAAGLTALLMAGVATAAVLDSARVAVSLLALLLALVLAGVLQLNRRLLALRGDRREIRELRVVLDATQRRVVSAVERQRLAADDRHRELTEAIARVQRIADRGLRGVQQTVPREVEATVQLFQGFTPRAPMPSSGDYALNPTDLLELLFLVRSRRPRLVLELGSGTSTIWLGYVLEQTGGRLISLDHEPEYANRTRAALAAHGLTGVAEVRDAPLADVPLGDRTFSWYDPAALEDLEGVDFLLVDGPPAAVGPDSRYPALPVIGPRLADRATIVFDDANRRDEQAAIERWLAADDGLSREGELLGRHAVLAYTRHTASTANAPAAGGSAGALI</sequence>
<evidence type="ECO:0000313" key="2">
    <source>
        <dbReference type="EMBL" id="WIM95469.1"/>
    </source>
</evidence>
<dbReference type="EC" id="2.1.1.-" evidence="2"/>
<dbReference type="GO" id="GO:0032259">
    <property type="term" value="P:methylation"/>
    <property type="evidence" value="ECO:0007669"/>
    <property type="project" value="UniProtKB-KW"/>
</dbReference>
<protein>
    <submittedName>
        <fullName evidence="2">Class I SAM-dependent methyltransferase</fullName>
        <ecNumber evidence="2">2.1.1.-</ecNumber>
    </submittedName>
</protein>
<keyword evidence="2" id="KW-0808">Transferase</keyword>
<dbReference type="Proteomes" id="UP001240150">
    <property type="component" value="Chromosome"/>
</dbReference>
<evidence type="ECO:0000313" key="3">
    <source>
        <dbReference type="Proteomes" id="UP001240150"/>
    </source>
</evidence>
<dbReference type="InterPro" id="IPR029063">
    <property type="entry name" value="SAM-dependent_MTases_sf"/>
</dbReference>
<accession>A0ABY8WC65</accession>
<proteinExistence type="predicted"/>
<reference evidence="2 3" key="1">
    <citation type="submission" date="2023-06" db="EMBL/GenBank/DDBJ databases">
        <authorList>
            <person name="Yushchuk O."/>
            <person name="Binda E."/>
            <person name="Ruckert-Reed C."/>
            <person name="Fedorenko V."/>
            <person name="Kalinowski J."/>
            <person name="Marinelli F."/>
        </authorList>
    </citation>
    <scope>NUCLEOTIDE SEQUENCE [LARGE SCALE GENOMIC DNA]</scope>
    <source>
        <strain evidence="2 3">NRRL 3884</strain>
    </source>
</reference>
<dbReference type="GO" id="GO:0008168">
    <property type="term" value="F:methyltransferase activity"/>
    <property type="evidence" value="ECO:0007669"/>
    <property type="project" value="UniProtKB-KW"/>
</dbReference>
<organism evidence="2 3">
    <name type="scientific">Actinoplanes oblitus</name>
    <dbReference type="NCBI Taxonomy" id="3040509"/>
    <lineage>
        <taxon>Bacteria</taxon>
        <taxon>Bacillati</taxon>
        <taxon>Actinomycetota</taxon>
        <taxon>Actinomycetes</taxon>
        <taxon>Micromonosporales</taxon>
        <taxon>Micromonosporaceae</taxon>
        <taxon>Actinoplanes</taxon>
    </lineage>
</organism>
<dbReference type="Gene3D" id="3.40.50.150">
    <property type="entry name" value="Vaccinia Virus protein VP39"/>
    <property type="match status" value="1"/>
</dbReference>